<proteinExistence type="predicted"/>
<dbReference type="EMBL" id="ACKX01000124">
    <property type="protein sequence ID" value="EEJ51432.1"/>
    <property type="molecule type" value="Genomic_DNA"/>
</dbReference>
<dbReference type="Proteomes" id="UP000004121">
    <property type="component" value="Unassembled WGS sequence"/>
</dbReference>
<dbReference type="AlphaFoldDB" id="C2KXN7"/>
<name>C2KXN7_9FIRM</name>
<comment type="caution">
    <text evidence="1">The sequence shown here is derived from an EMBL/GenBank/DDBJ whole genome shotgun (WGS) entry which is preliminary data.</text>
</comment>
<dbReference type="HOGENOM" id="CLU_3236896_0_0_9"/>
<evidence type="ECO:0000313" key="2">
    <source>
        <dbReference type="Proteomes" id="UP000004121"/>
    </source>
</evidence>
<keyword evidence="2" id="KW-1185">Reference proteome</keyword>
<organism evidence="1 2">
    <name type="scientific">Oribacterium sinus F0268</name>
    <dbReference type="NCBI Taxonomy" id="585501"/>
    <lineage>
        <taxon>Bacteria</taxon>
        <taxon>Bacillati</taxon>
        <taxon>Bacillota</taxon>
        <taxon>Clostridia</taxon>
        <taxon>Lachnospirales</taxon>
        <taxon>Lachnospiraceae</taxon>
        <taxon>Oribacterium</taxon>
    </lineage>
</organism>
<sequence>MFSEFHSSSFLLQKKLHVFFSTYFFSLKGNSENIMIYSGQNIK</sequence>
<dbReference type="STRING" id="585501.HMPREF6123_1256"/>
<gene>
    <name evidence="1" type="ORF">HMPREF6123_1256</name>
</gene>
<evidence type="ECO:0000313" key="1">
    <source>
        <dbReference type="EMBL" id="EEJ51432.1"/>
    </source>
</evidence>
<dbReference type="InParanoid" id="C2KXN7"/>
<protein>
    <submittedName>
        <fullName evidence="1">Uncharacterized protein</fullName>
    </submittedName>
</protein>
<reference evidence="1 2" key="1">
    <citation type="submission" date="2009-04" db="EMBL/GenBank/DDBJ databases">
        <authorList>
            <person name="Qin X."/>
            <person name="Bachman B."/>
            <person name="Battles P."/>
            <person name="Bell A."/>
            <person name="Bess C."/>
            <person name="Bickham C."/>
            <person name="Chaboub L."/>
            <person name="Chen D."/>
            <person name="Coyle M."/>
            <person name="Deiros D.R."/>
            <person name="Dinh H."/>
            <person name="Forbes L."/>
            <person name="Fowler G."/>
            <person name="Francisco L."/>
            <person name="Fu Q."/>
            <person name="Gubbala S."/>
            <person name="Hale W."/>
            <person name="Han Y."/>
            <person name="Hemphill L."/>
            <person name="Highlander S.K."/>
            <person name="Hirani K."/>
            <person name="Hogues M."/>
            <person name="Jackson L."/>
            <person name="Jakkamsetti A."/>
            <person name="Javaid M."/>
            <person name="Jiang H."/>
            <person name="Korchina V."/>
            <person name="Kovar C."/>
            <person name="Lara F."/>
            <person name="Lee S."/>
            <person name="Mata R."/>
            <person name="Mathew T."/>
            <person name="Moen C."/>
            <person name="Morales K."/>
            <person name="Munidasa M."/>
            <person name="Nazareth L."/>
            <person name="Ngo R."/>
            <person name="Nguyen L."/>
            <person name="Okwuonu G."/>
            <person name="Ongeri F."/>
            <person name="Patil S."/>
            <person name="Petrosino J."/>
            <person name="Pham C."/>
            <person name="Pham P."/>
            <person name="Pu L.-L."/>
            <person name="Puazo M."/>
            <person name="Raj R."/>
            <person name="Reid J."/>
            <person name="Rouhana J."/>
            <person name="Saada N."/>
            <person name="Shang Y."/>
            <person name="Simmons D."/>
            <person name="Thornton R."/>
            <person name="Warren J."/>
            <person name="Weissenberger G."/>
            <person name="Zhang J."/>
            <person name="Zhang L."/>
            <person name="Zhou C."/>
            <person name="Zhu D."/>
            <person name="Muzny D."/>
            <person name="Worley K."/>
            <person name="Gibbs R."/>
        </authorList>
    </citation>
    <scope>NUCLEOTIDE SEQUENCE [LARGE SCALE GENOMIC DNA]</scope>
    <source>
        <strain evidence="1 2">F0268</strain>
    </source>
</reference>
<accession>C2KXN7</accession>